<name>A0A6A5ZYY6_9PLEO</name>
<feature type="compositionally biased region" description="Low complexity" evidence="1">
    <location>
        <begin position="481"/>
        <end position="490"/>
    </location>
</feature>
<dbReference type="EMBL" id="ML977521">
    <property type="protein sequence ID" value="KAF2124093.1"/>
    <property type="molecule type" value="Genomic_DNA"/>
</dbReference>
<dbReference type="OrthoDB" id="5430106at2759"/>
<reference evidence="2" key="1">
    <citation type="journal article" date="2020" name="Stud. Mycol.">
        <title>101 Dothideomycetes genomes: a test case for predicting lifestyles and emergence of pathogens.</title>
        <authorList>
            <person name="Haridas S."/>
            <person name="Albert R."/>
            <person name="Binder M."/>
            <person name="Bloem J."/>
            <person name="Labutti K."/>
            <person name="Salamov A."/>
            <person name="Andreopoulos B."/>
            <person name="Baker S."/>
            <person name="Barry K."/>
            <person name="Bills G."/>
            <person name="Bluhm B."/>
            <person name="Cannon C."/>
            <person name="Castanera R."/>
            <person name="Culley D."/>
            <person name="Daum C."/>
            <person name="Ezra D."/>
            <person name="Gonzalez J."/>
            <person name="Henrissat B."/>
            <person name="Kuo A."/>
            <person name="Liang C."/>
            <person name="Lipzen A."/>
            <person name="Lutzoni F."/>
            <person name="Magnuson J."/>
            <person name="Mondo S."/>
            <person name="Nolan M."/>
            <person name="Ohm R."/>
            <person name="Pangilinan J."/>
            <person name="Park H.-J."/>
            <person name="Ramirez L."/>
            <person name="Alfaro M."/>
            <person name="Sun H."/>
            <person name="Tritt A."/>
            <person name="Yoshinaga Y."/>
            <person name="Zwiers L.-H."/>
            <person name="Turgeon B."/>
            <person name="Goodwin S."/>
            <person name="Spatafora J."/>
            <person name="Crous P."/>
            <person name="Grigoriev I."/>
        </authorList>
    </citation>
    <scope>NUCLEOTIDE SEQUENCE</scope>
    <source>
        <strain evidence="2">CBS 119687</strain>
    </source>
</reference>
<feature type="compositionally biased region" description="Low complexity" evidence="1">
    <location>
        <begin position="220"/>
        <end position="246"/>
    </location>
</feature>
<feature type="compositionally biased region" description="Acidic residues" evidence="1">
    <location>
        <begin position="519"/>
        <end position="529"/>
    </location>
</feature>
<dbReference type="GO" id="GO:0031931">
    <property type="term" value="C:TORC1 complex"/>
    <property type="evidence" value="ECO:0007669"/>
    <property type="project" value="TreeGrafter"/>
</dbReference>
<protein>
    <submittedName>
        <fullName evidence="2">Uncharacterized protein</fullName>
    </submittedName>
</protein>
<dbReference type="Proteomes" id="UP000799771">
    <property type="component" value="Unassembled WGS sequence"/>
</dbReference>
<feature type="compositionally biased region" description="Basic residues" evidence="1">
    <location>
        <begin position="38"/>
        <end position="49"/>
    </location>
</feature>
<dbReference type="PANTHER" id="PTHR22794:SF2">
    <property type="entry name" value="THAP DOMAIN-CONTAINING PROTEIN 11"/>
    <property type="match status" value="1"/>
</dbReference>
<organism evidence="2 3">
    <name type="scientific">Dothidotthia symphoricarpi CBS 119687</name>
    <dbReference type="NCBI Taxonomy" id="1392245"/>
    <lineage>
        <taxon>Eukaryota</taxon>
        <taxon>Fungi</taxon>
        <taxon>Dikarya</taxon>
        <taxon>Ascomycota</taxon>
        <taxon>Pezizomycotina</taxon>
        <taxon>Dothideomycetes</taxon>
        <taxon>Pleosporomycetidae</taxon>
        <taxon>Pleosporales</taxon>
        <taxon>Dothidotthiaceae</taxon>
        <taxon>Dothidotthia</taxon>
    </lineage>
</organism>
<sequence>MGSSGDEGQSRPKRPAAMSRQHSSQSQVSQSPSESHQRPQHKATRHHVVGSRVQRNPSTGKHLNKLAKAAQPPPPAADDTARHHRRSQSGNSVSAPSSPRPGFKRNASTNTIVRASQAHAHANLRKNHSSGHLARQGQAKQPARVSKNDIAAARRALATPNRSRPSSPDAHPAVDMDPDSDHADNDGWTEESASQSPTTTRSNTRSNSLILEQQRDRVAQAEAADETPPTASTTSTANAQAANALADRTRNNTQANGGTSHHHSRPPDADMLTSRLLQRSSTSTSNLTVHKTAADRETPRSVLPAHSAASTLVDTPGKDLVSRFMDGHGSAGTPANGEYMPPRDDPTPDQGDLDESKRNKSTSNVQRSGTTTPTLNRTQQKLLLQRASSAIEPQKLVPAVMARAGGSAFFPSGMHYHANGQGRVDPRLQQQFNHVAVEYRVVRRYRNPLADSIWRIQQIPGVKQKMNTRVSKSVSLNGSASTTSLSTSLTDAGGHGETDGASSRRSRLSFDAGGRTSRDDEDPDRESLDEEHARPPTEAEEICRRMWESAEAAEAD</sequence>
<dbReference type="RefSeq" id="XP_033518486.1">
    <property type="nucleotide sequence ID" value="XM_033669259.1"/>
</dbReference>
<proteinExistence type="predicted"/>
<evidence type="ECO:0000313" key="2">
    <source>
        <dbReference type="EMBL" id="KAF2124093.1"/>
    </source>
</evidence>
<dbReference type="GO" id="GO:0000329">
    <property type="term" value="C:fungal-type vacuole membrane"/>
    <property type="evidence" value="ECO:0007669"/>
    <property type="project" value="TreeGrafter"/>
</dbReference>
<feature type="compositionally biased region" description="Polar residues" evidence="1">
    <location>
        <begin position="88"/>
        <end position="97"/>
    </location>
</feature>
<feature type="compositionally biased region" description="Low complexity" evidence="1">
    <location>
        <begin position="272"/>
        <end position="288"/>
    </location>
</feature>
<gene>
    <name evidence="2" type="ORF">P153DRAFT_371402</name>
</gene>
<feature type="compositionally biased region" description="Polar residues" evidence="1">
    <location>
        <begin position="361"/>
        <end position="378"/>
    </location>
</feature>
<feature type="compositionally biased region" description="Low complexity" evidence="1">
    <location>
        <begin position="19"/>
        <end position="34"/>
    </location>
</feature>
<feature type="compositionally biased region" description="Basic and acidic residues" evidence="1">
    <location>
        <begin position="530"/>
        <end position="541"/>
    </location>
</feature>
<dbReference type="GeneID" id="54409691"/>
<feature type="region of interest" description="Disordered" evidence="1">
    <location>
        <begin position="473"/>
        <end position="541"/>
    </location>
</feature>
<evidence type="ECO:0000256" key="1">
    <source>
        <dbReference type="SAM" id="MobiDB-lite"/>
    </source>
</evidence>
<dbReference type="AlphaFoldDB" id="A0A6A5ZYY6"/>
<dbReference type="PANTHER" id="PTHR22794">
    <property type="entry name" value="THAP DOMAIN PROTEIN 11"/>
    <property type="match status" value="1"/>
</dbReference>
<accession>A0A6A5ZYY6</accession>
<feature type="region of interest" description="Disordered" evidence="1">
    <location>
        <begin position="1"/>
        <end position="378"/>
    </location>
</feature>
<feature type="compositionally biased region" description="Low complexity" evidence="1">
    <location>
        <begin position="196"/>
        <end position="208"/>
    </location>
</feature>
<keyword evidence="3" id="KW-1185">Reference proteome</keyword>
<evidence type="ECO:0000313" key="3">
    <source>
        <dbReference type="Proteomes" id="UP000799771"/>
    </source>
</evidence>